<accession>A0A1N6P8W6</accession>
<dbReference type="RefSeq" id="WP_076461110.1">
    <property type="nucleotide sequence ID" value="NZ_FTMN01000001.1"/>
</dbReference>
<feature type="domain" description="GST N-terminal" evidence="4">
    <location>
        <begin position="1"/>
        <end position="80"/>
    </location>
</feature>
<reference evidence="6 7" key="1">
    <citation type="submission" date="2017-01" db="EMBL/GenBank/DDBJ databases">
        <authorList>
            <person name="Mah S.A."/>
            <person name="Swanson W.J."/>
            <person name="Moy G.W."/>
            <person name="Vacquier V.D."/>
        </authorList>
    </citation>
    <scope>NUCLEOTIDE SEQUENCE [LARGE SCALE GENOMIC DNA]</scope>
    <source>
        <strain evidence="6 7">DSM 7027</strain>
    </source>
</reference>
<dbReference type="Pfam" id="PF00043">
    <property type="entry name" value="GST_C"/>
    <property type="match status" value="1"/>
</dbReference>
<dbReference type="SUPFAM" id="SSF47616">
    <property type="entry name" value="GST C-terminal domain-like"/>
    <property type="match status" value="1"/>
</dbReference>
<proteinExistence type="inferred from homology"/>
<dbReference type="SFLD" id="SFLDG01150">
    <property type="entry name" value="Main.1:_Beta-like"/>
    <property type="match status" value="1"/>
</dbReference>
<evidence type="ECO:0000259" key="5">
    <source>
        <dbReference type="PROSITE" id="PS50405"/>
    </source>
</evidence>
<evidence type="ECO:0000313" key="6">
    <source>
        <dbReference type="EMBL" id="SIQ00775.1"/>
    </source>
</evidence>
<comment type="similarity">
    <text evidence="1 3">Belongs to the GST superfamily.</text>
</comment>
<dbReference type="GO" id="GO:0016740">
    <property type="term" value="F:transferase activity"/>
    <property type="evidence" value="ECO:0007669"/>
    <property type="project" value="UniProtKB-KW"/>
</dbReference>
<dbReference type="EMBL" id="FTMN01000001">
    <property type="protein sequence ID" value="SIQ00775.1"/>
    <property type="molecule type" value="Genomic_DNA"/>
</dbReference>
<dbReference type="Pfam" id="PF02798">
    <property type="entry name" value="GST_N"/>
    <property type="match status" value="1"/>
</dbReference>
<gene>
    <name evidence="6" type="ORF">SAMN05421647_101868</name>
</gene>
<dbReference type="Gene3D" id="3.40.30.10">
    <property type="entry name" value="Glutaredoxin"/>
    <property type="match status" value="1"/>
</dbReference>
<name>A0A1N6P8W6_9GAMM</name>
<evidence type="ECO:0000259" key="4">
    <source>
        <dbReference type="PROSITE" id="PS50404"/>
    </source>
</evidence>
<dbReference type="STRING" id="49186.SAMN05421647_101868"/>
<dbReference type="FunFam" id="3.40.30.10:FF:000039">
    <property type="entry name" value="Glutathione S-transferase domain"/>
    <property type="match status" value="1"/>
</dbReference>
<keyword evidence="7" id="KW-1185">Reference proteome</keyword>
<dbReference type="InterPro" id="IPR036249">
    <property type="entry name" value="Thioredoxin-like_sf"/>
</dbReference>
<feature type="domain" description="GST C-terminal" evidence="5">
    <location>
        <begin position="85"/>
        <end position="205"/>
    </location>
</feature>
<dbReference type="PANTHER" id="PTHR44051:SF8">
    <property type="entry name" value="GLUTATHIONE S-TRANSFERASE GSTA"/>
    <property type="match status" value="1"/>
</dbReference>
<dbReference type="InterPro" id="IPR036282">
    <property type="entry name" value="Glutathione-S-Trfase_C_sf"/>
</dbReference>
<protein>
    <submittedName>
        <fullName evidence="6">Glutathione S-transferase</fullName>
    </submittedName>
</protein>
<dbReference type="SUPFAM" id="SSF52833">
    <property type="entry name" value="Thioredoxin-like"/>
    <property type="match status" value="1"/>
</dbReference>
<keyword evidence="2 6" id="KW-0808">Transferase</keyword>
<dbReference type="InterPro" id="IPR004045">
    <property type="entry name" value="Glutathione_S-Trfase_N"/>
</dbReference>
<evidence type="ECO:0000256" key="2">
    <source>
        <dbReference type="ARBA" id="ARBA00022679"/>
    </source>
</evidence>
<dbReference type="InterPro" id="IPR010987">
    <property type="entry name" value="Glutathione-S-Trfase_C-like"/>
</dbReference>
<dbReference type="PANTHER" id="PTHR44051">
    <property type="entry name" value="GLUTATHIONE S-TRANSFERASE-RELATED"/>
    <property type="match status" value="1"/>
</dbReference>
<dbReference type="PROSITE" id="PS50404">
    <property type="entry name" value="GST_NTER"/>
    <property type="match status" value="1"/>
</dbReference>
<dbReference type="SFLD" id="SFLDS00019">
    <property type="entry name" value="Glutathione_Transferase_(cytos"/>
    <property type="match status" value="1"/>
</dbReference>
<sequence length="205" mass="23237">MIKVYGSVFSRAGMVMLALEELGLEYESVDMLPRSEQTQSDEYRALNPTGKIPTLVDGDLVLFETQAILYYLARQYGEGRLWAQTPAAEADILRWSLYISNQMEVPALDMLIQFKFSNGNPDQSVIERATAELTRFMPLLEQQLDGREWISGEQFSIADIHGAMVLSWPKLGGFDYSAYPNVHRWIKSVLSHPAQKRLMEKVKGG</sequence>
<dbReference type="SFLD" id="SFLDG00358">
    <property type="entry name" value="Main_(cytGST)"/>
    <property type="match status" value="1"/>
</dbReference>
<dbReference type="InterPro" id="IPR004046">
    <property type="entry name" value="GST_C"/>
</dbReference>
<evidence type="ECO:0000256" key="1">
    <source>
        <dbReference type="ARBA" id="ARBA00007409"/>
    </source>
</evidence>
<dbReference type="AlphaFoldDB" id="A0A1N6P8W6"/>
<dbReference type="eggNOG" id="COG0625">
    <property type="taxonomic scope" value="Bacteria"/>
</dbReference>
<evidence type="ECO:0000256" key="3">
    <source>
        <dbReference type="RuleBase" id="RU003494"/>
    </source>
</evidence>
<dbReference type="InterPro" id="IPR040079">
    <property type="entry name" value="Glutathione_S-Trfase"/>
</dbReference>
<dbReference type="Gene3D" id="1.20.1050.10">
    <property type="match status" value="1"/>
</dbReference>
<dbReference type="Proteomes" id="UP000186895">
    <property type="component" value="Unassembled WGS sequence"/>
</dbReference>
<dbReference type="PROSITE" id="PS50405">
    <property type="entry name" value="GST_CTER"/>
    <property type="match status" value="1"/>
</dbReference>
<dbReference type="CDD" id="cd03046">
    <property type="entry name" value="GST_N_GTT1_like"/>
    <property type="match status" value="1"/>
</dbReference>
<evidence type="ECO:0000313" key="7">
    <source>
        <dbReference type="Proteomes" id="UP000186895"/>
    </source>
</evidence>
<organism evidence="6 7">
    <name type="scientific">Marinobacterium stanieri</name>
    <dbReference type="NCBI Taxonomy" id="49186"/>
    <lineage>
        <taxon>Bacteria</taxon>
        <taxon>Pseudomonadati</taxon>
        <taxon>Pseudomonadota</taxon>
        <taxon>Gammaproteobacteria</taxon>
        <taxon>Oceanospirillales</taxon>
        <taxon>Oceanospirillaceae</taxon>
        <taxon>Marinobacterium</taxon>
    </lineage>
</organism>